<evidence type="ECO:0000313" key="3">
    <source>
        <dbReference type="Proteomes" id="UP001529338"/>
    </source>
</evidence>
<reference evidence="2 3" key="1">
    <citation type="submission" date="2023-06" db="EMBL/GenBank/DDBJ databases">
        <title>Cellulomonas sp. MW4 Whole genome sequence.</title>
        <authorList>
            <person name="Park S."/>
        </authorList>
    </citation>
    <scope>NUCLEOTIDE SEQUENCE [LARGE SCALE GENOMIC DNA]</scope>
    <source>
        <strain evidence="2 3">MW4</strain>
    </source>
</reference>
<evidence type="ECO:0008006" key="4">
    <source>
        <dbReference type="Google" id="ProtNLM"/>
    </source>
</evidence>
<keyword evidence="1" id="KW-0732">Signal</keyword>
<feature type="chain" id="PRO_5046037552" description="Carboxypeptidase regulatory-like domain-containing protein" evidence="1">
    <location>
        <begin position="27"/>
        <end position="447"/>
    </location>
</feature>
<comment type="caution">
    <text evidence="2">The sequence shown here is derived from an EMBL/GenBank/DDBJ whole genome shotgun (WGS) entry which is preliminary data.</text>
</comment>
<organism evidence="2 3">
    <name type="scientific">Cellulomonas alba</name>
    <dbReference type="NCBI Taxonomy" id="3053467"/>
    <lineage>
        <taxon>Bacteria</taxon>
        <taxon>Bacillati</taxon>
        <taxon>Actinomycetota</taxon>
        <taxon>Actinomycetes</taxon>
        <taxon>Micrococcales</taxon>
        <taxon>Cellulomonadaceae</taxon>
        <taxon>Cellulomonas</taxon>
    </lineage>
</organism>
<feature type="signal peptide" evidence="1">
    <location>
        <begin position="1"/>
        <end position="26"/>
    </location>
</feature>
<proteinExistence type="predicted"/>
<dbReference type="RefSeq" id="WP_289453183.1">
    <property type="nucleotide sequence ID" value="NZ_JAUCGQ010000001.1"/>
</dbReference>
<sequence>MSRSYAAAISVVAVVAGGLVAAPAVAAPDTPGPETLAKVAAGSVTHGAALSLAGAAAPVAFTGAVKDPSGRAVPDATITLVAWPTDAELAKLRPGDPVPMTRIGITSADASGKYALSLDSAAVKQWLAARPTSAEINVELAATTDTTAAVAATTLTVDGVSGSAGGVATFAAPDASGATVSPRLPVPVQNFTTAIASGTWQPAAPTSAGAVGIDLITKITASSAAATAKTASVTSDATVTAAAASSVCGVYKKSYGDQKVTLAEVSGTHNQWAATYTYKQSQSSTLGMGISSTGAYGSFSAGGTQSSSASSTAGFQPQSGVYGYLAFRTTWQYGQYYENFCSPRNVYYYTARPVQWKGAVLNEGGPDIFNATYCSPISANNYALMTTNTETTMSGGVSIGPVIGINLSSQTGFSTTGSLKVTLKRSGQLCGSKRTWNQNDAGALTVK</sequence>
<dbReference type="Proteomes" id="UP001529338">
    <property type="component" value="Unassembled WGS sequence"/>
</dbReference>
<evidence type="ECO:0000313" key="2">
    <source>
        <dbReference type="EMBL" id="MDM7853663.1"/>
    </source>
</evidence>
<accession>A0ABT7SBV2</accession>
<gene>
    <name evidence="2" type="ORF">QRT04_01850</name>
</gene>
<keyword evidence="3" id="KW-1185">Reference proteome</keyword>
<name>A0ABT7SBV2_9CELL</name>
<dbReference type="EMBL" id="JAUCGQ010000001">
    <property type="protein sequence ID" value="MDM7853663.1"/>
    <property type="molecule type" value="Genomic_DNA"/>
</dbReference>
<evidence type="ECO:0000256" key="1">
    <source>
        <dbReference type="SAM" id="SignalP"/>
    </source>
</evidence>
<protein>
    <recommendedName>
        <fullName evidence="4">Carboxypeptidase regulatory-like domain-containing protein</fullName>
    </recommendedName>
</protein>